<dbReference type="InterPro" id="IPR003494">
    <property type="entry name" value="SHS2_FtsA"/>
</dbReference>
<organism evidence="2 3">
    <name type="scientific">Desulforamulus aquiferis</name>
    <dbReference type="NCBI Taxonomy" id="1397668"/>
    <lineage>
        <taxon>Bacteria</taxon>
        <taxon>Bacillati</taxon>
        <taxon>Bacillota</taxon>
        <taxon>Clostridia</taxon>
        <taxon>Eubacteriales</taxon>
        <taxon>Peptococcaceae</taxon>
        <taxon>Desulforamulus</taxon>
    </lineage>
</organism>
<evidence type="ECO:0000313" key="2">
    <source>
        <dbReference type="EMBL" id="MDO7788001.1"/>
    </source>
</evidence>
<name>A0AAW7ZG55_9FIRM</name>
<sequence>MSRRRTVAGLDIGTTKIVAVIAEVGPNGYPIITGFGESPAIGVRRGKVYDSFALGKSIAHAVELAQDMTKELVKEVYITFPTSDSLTGEFEIIDESLAQCVVNAGLTIIETVHSAIASAEKLLTETDRKLGSVLIDLGGTTTGLAVYDQGELIYSHTIPIGSEHITSDLAVCLRTTLGEAERVKRTLGISYPEPEVILEISNLTGNGIRSISGTVAVDIIKSRVKEILELCYHDLKKNCRFEALSGGLVFTGGGTLLKDFLSLAHSQFPFSRITIGPSGGSKPSQEGLDGPGYTSSVGLVIYGAKRSSSRLEDHSGWRGVLARFR</sequence>
<dbReference type="RefSeq" id="WP_304543528.1">
    <property type="nucleotide sequence ID" value="NZ_JARPTC010000018.1"/>
</dbReference>
<accession>A0AAW7ZG55</accession>
<dbReference type="GO" id="GO:0009898">
    <property type="term" value="C:cytoplasmic side of plasma membrane"/>
    <property type="evidence" value="ECO:0007669"/>
    <property type="project" value="TreeGrafter"/>
</dbReference>
<proteinExistence type="predicted"/>
<dbReference type="Pfam" id="PF14450">
    <property type="entry name" value="FtsA"/>
    <property type="match status" value="1"/>
</dbReference>
<keyword evidence="2" id="KW-0132">Cell division</keyword>
<evidence type="ECO:0000313" key="3">
    <source>
        <dbReference type="Proteomes" id="UP001172911"/>
    </source>
</evidence>
<protein>
    <submittedName>
        <fullName evidence="2">Cell division FtsA domain-containing protein</fullName>
    </submittedName>
</protein>
<comment type="caution">
    <text evidence="2">The sequence shown here is derived from an EMBL/GenBank/DDBJ whole genome shotgun (WGS) entry which is preliminary data.</text>
</comment>
<dbReference type="AlphaFoldDB" id="A0AAW7ZG55"/>
<dbReference type="InterPro" id="IPR050696">
    <property type="entry name" value="FtsA/MreB"/>
</dbReference>
<gene>
    <name evidence="2" type="ORF">P6N53_12285</name>
</gene>
<keyword evidence="3" id="KW-1185">Reference proteome</keyword>
<dbReference type="Proteomes" id="UP001172911">
    <property type="component" value="Unassembled WGS sequence"/>
</dbReference>
<dbReference type="SUPFAM" id="SSF53067">
    <property type="entry name" value="Actin-like ATPase domain"/>
    <property type="match status" value="2"/>
</dbReference>
<dbReference type="Gene3D" id="3.30.420.40">
    <property type="match status" value="2"/>
</dbReference>
<feature type="domain" description="SHS2" evidence="1">
    <location>
        <begin position="7"/>
        <end position="122"/>
    </location>
</feature>
<reference evidence="2" key="1">
    <citation type="journal article" date="2023" name="J. Hazard. Mater.">
        <title>Anaerobic biodegradation of pyrene and benzo[a]pyrene by a new sulfate-reducing Desulforamulus aquiferis strain DSA.</title>
        <authorList>
            <person name="Zhang Z."/>
            <person name="Sun J."/>
            <person name="Gong X."/>
            <person name="Wang C."/>
            <person name="Wang H."/>
        </authorList>
    </citation>
    <scope>NUCLEOTIDE SEQUENCE</scope>
    <source>
        <strain evidence="2">DSA</strain>
    </source>
</reference>
<dbReference type="PANTHER" id="PTHR32432">
    <property type="entry name" value="CELL DIVISION PROTEIN FTSA-RELATED"/>
    <property type="match status" value="1"/>
</dbReference>
<dbReference type="EMBL" id="JARPTC010000018">
    <property type="protein sequence ID" value="MDO7788001.1"/>
    <property type="molecule type" value="Genomic_DNA"/>
</dbReference>
<dbReference type="GO" id="GO:0051301">
    <property type="term" value="P:cell division"/>
    <property type="evidence" value="ECO:0007669"/>
    <property type="project" value="UniProtKB-KW"/>
</dbReference>
<dbReference type="GO" id="GO:0032153">
    <property type="term" value="C:cell division site"/>
    <property type="evidence" value="ECO:0007669"/>
    <property type="project" value="TreeGrafter"/>
</dbReference>
<reference evidence="2" key="2">
    <citation type="submission" date="2023-03" db="EMBL/GenBank/DDBJ databases">
        <authorList>
            <person name="Zhang Z."/>
        </authorList>
    </citation>
    <scope>NUCLEOTIDE SEQUENCE</scope>
    <source>
        <strain evidence="2">DSA</strain>
    </source>
</reference>
<evidence type="ECO:0000259" key="1">
    <source>
        <dbReference type="SMART" id="SM00842"/>
    </source>
</evidence>
<dbReference type="SMART" id="SM00842">
    <property type="entry name" value="FtsA"/>
    <property type="match status" value="1"/>
</dbReference>
<dbReference type="InterPro" id="IPR043129">
    <property type="entry name" value="ATPase_NBD"/>
</dbReference>
<keyword evidence="2" id="KW-0131">Cell cycle</keyword>
<dbReference type="PANTHER" id="PTHR32432:SF4">
    <property type="entry name" value="CELL DIVISION PROTEIN FTSA"/>
    <property type="match status" value="1"/>
</dbReference>